<feature type="domain" description="N-acetyltransferase" evidence="1">
    <location>
        <begin position="98"/>
        <end position="225"/>
    </location>
</feature>
<dbReference type="PROSITE" id="PS51186">
    <property type="entry name" value="GNAT"/>
    <property type="match status" value="1"/>
</dbReference>
<dbReference type="InterPro" id="IPR050276">
    <property type="entry name" value="MshD_Acetyltransferase"/>
</dbReference>
<dbReference type="RefSeq" id="WP_141148258.1">
    <property type="nucleotide sequence ID" value="NZ_VHLG01000003.1"/>
</dbReference>
<evidence type="ECO:0000313" key="3">
    <source>
        <dbReference type="Proteomes" id="UP000318801"/>
    </source>
</evidence>
<dbReference type="EMBL" id="VHLG01000003">
    <property type="protein sequence ID" value="TPW31488.1"/>
    <property type="molecule type" value="Genomic_DNA"/>
</dbReference>
<keyword evidence="2" id="KW-0808">Transferase</keyword>
<evidence type="ECO:0000259" key="1">
    <source>
        <dbReference type="PROSITE" id="PS51186"/>
    </source>
</evidence>
<dbReference type="Pfam" id="PF08445">
    <property type="entry name" value="FR47"/>
    <property type="match status" value="1"/>
</dbReference>
<sequence length="225" mass="24562">MMKILDRPVWNALTTRHAHLAEGDGQALRYPASIIPFAAMRDADARSGQSLAEMLRPGDTVMLVEHAPIIVPEKLEILKRARITQMVGAVAFEPVPDERVSRLGPGDAEDMLELALLTRPGPFSLHAQTLGPFWGVRVDGRLAAMAGQRMHVDGFVELSGLCTHPDYRGQGLGGLLLRFVAGAIAAGGGEVFLHTYADNMAAIRLYEGLGFRRRIDLDSCLVERR</sequence>
<dbReference type="Gene3D" id="3.40.630.30">
    <property type="match status" value="1"/>
</dbReference>
<comment type="caution">
    <text evidence="2">The sequence shown here is derived from an EMBL/GenBank/DDBJ whole genome shotgun (WGS) entry which is preliminary data.</text>
</comment>
<evidence type="ECO:0000313" key="2">
    <source>
        <dbReference type="EMBL" id="TPW31488.1"/>
    </source>
</evidence>
<dbReference type="SUPFAM" id="SSF55729">
    <property type="entry name" value="Acyl-CoA N-acyltransferases (Nat)"/>
    <property type="match status" value="1"/>
</dbReference>
<reference evidence="2 3" key="1">
    <citation type="submission" date="2019-06" db="EMBL/GenBank/DDBJ databases">
        <authorList>
            <person name="Li M."/>
        </authorList>
    </citation>
    <scope>NUCLEOTIDE SEQUENCE [LARGE SCALE GENOMIC DNA]</scope>
    <source>
        <strain evidence="2 3">BGMRC2036</strain>
    </source>
</reference>
<dbReference type="InterPro" id="IPR000182">
    <property type="entry name" value="GNAT_dom"/>
</dbReference>
<proteinExistence type="predicted"/>
<dbReference type="PANTHER" id="PTHR43617:SF20">
    <property type="entry name" value="N-ALPHA-ACETYLTRANSFERASE RIMI"/>
    <property type="match status" value="1"/>
</dbReference>
<keyword evidence="3" id="KW-1185">Reference proteome</keyword>
<protein>
    <submittedName>
        <fullName evidence="2">GNAT family N-acetyltransferase</fullName>
    </submittedName>
</protein>
<organism evidence="2 3">
    <name type="scientific">Martelella alba</name>
    <dbReference type="NCBI Taxonomy" id="2590451"/>
    <lineage>
        <taxon>Bacteria</taxon>
        <taxon>Pseudomonadati</taxon>
        <taxon>Pseudomonadota</taxon>
        <taxon>Alphaproteobacteria</taxon>
        <taxon>Hyphomicrobiales</taxon>
        <taxon>Aurantimonadaceae</taxon>
        <taxon>Martelella</taxon>
    </lineage>
</organism>
<dbReference type="InterPro" id="IPR013653">
    <property type="entry name" value="GCN5-like_dom"/>
</dbReference>
<dbReference type="AlphaFoldDB" id="A0A506UD10"/>
<dbReference type="OrthoDB" id="9797456at2"/>
<accession>A0A506UD10</accession>
<name>A0A506UD10_9HYPH</name>
<dbReference type="InterPro" id="IPR016181">
    <property type="entry name" value="Acyl_CoA_acyltransferase"/>
</dbReference>
<dbReference type="PANTHER" id="PTHR43617">
    <property type="entry name" value="L-AMINO ACID N-ACETYLTRANSFERASE"/>
    <property type="match status" value="1"/>
</dbReference>
<gene>
    <name evidence="2" type="ORF">FJU08_06940</name>
</gene>
<dbReference type="Proteomes" id="UP000318801">
    <property type="component" value="Unassembled WGS sequence"/>
</dbReference>
<dbReference type="GO" id="GO:0008999">
    <property type="term" value="F:protein-N-terminal-alanine acetyltransferase activity"/>
    <property type="evidence" value="ECO:0007669"/>
    <property type="project" value="TreeGrafter"/>
</dbReference>